<dbReference type="EMBL" id="FOZN01000003">
    <property type="protein sequence ID" value="SFS14091.1"/>
    <property type="molecule type" value="Genomic_DNA"/>
</dbReference>
<dbReference type="GO" id="GO:0030288">
    <property type="term" value="C:outer membrane-bounded periplasmic space"/>
    <property type="evidence" value="ECO:0007669"/>
    <property type="project" value="TreeGrafter"/>
</dbReference>
<gene>
    <name evidence="2" type="ORF">SAMN04487783_1766</name>
</gene>
<dbReference type="InterPro" id="IPR007253">
    <property type="entry name" value="Cell_wall-bd_2"/>
</dbReference>
<keyword evidence="3" id="KW-1185">Reference proteome</keyword>
<keyword evidence="1" id="KW-0732">Signal</keyword>
<evidence type="ECO:0000313" key="3">
    <source>
        <dbReference type="Proteomes" id="UP000198506"/>
    </source>
</evidence>
<comment type="caution">
    <text evidence="2">The sequence shown here is derived from an EMBL/GenBank/DDBJ whole genome shotgun (WGS) entry which is preliminary data.</text>
</comment>
<dbReference type="RefSeq" id="WP_092918019.1">
    <property type="nucleotide sequence ID" value="NZ_FOZN01000003.1"/>
</dbReference>
<dbReference type="Pfam" id="PF04122">
    <property type="entry name" value="CW_binding_2"/>
    <property type="match status" value="3"/>
</dbReference>
<sequence length="897" mass="91862">MLRRRPLAALVAVIAVLAGLITATPPAPAEAASAADFTPGNLISDKNFFEGGALSTTQVQTFINQKHPGCASGYTCLDTYAQSTPSIAADQYCRAYQGVARETAASIIARVGQACDVSQRVLLVLLEKEQSLVTHRSPSATRYEKATGFGCPDTAPCDASVGGFFYQIYYGARQFQRYADHPGNYNHRAGVVNNILYHPNAACGSSRVLIQNQATAGLYNYTPYQPNAAALANLYGTGDSCSAYGNRNFWRLYTDWFGDPRGGLVGPSVGELNASATSEGLQVSVSGWAFDPDITAPSRVHIYANAPYPSGRNVGTLMADQPYTGSALANRENRTSAGFSGSLTMPSGTTRVCAHAIDETGDGNTMIGCATISPITGSPIGSFESAHAVGSTATLRGWAHDPDTTGPIQVHVYRGGPYGTGTWAKSTAADLARPDVQSSVPTAGPAHGFAIQVPLSAAGDTYCVHAMNGAAGGEVRLLGCHTAEPRTGPPLGSFDSLVRGAAGGQAIAAGWALDPDTAASTDVRVSVDGRTFGTYAASGARPDIERANPGYGAAHGFSVPLRLAAGDHQVCITALDRVGGHATTSLGCRSISVAAGAALPAPDRVAGANRFGTSVEISQRSFPGTARVVYLASGTSFPDGLAAGPAAAHQGGPVLLTPRDAVPQDVLAEIQRLRPQQIVIVGGAPSVSTAAEAQVRPLAADVVRLGGANRFETSRMIAEHAFDTADAVFLATGRSFPDALAAGPAAAHLDGPVLLVDGKVAAPDAATRSTLAALGAGYIGIVGNGNAISTGIETAVRTPGVQVERFAGGNRFETAAELGSLFPSADSVLVASGESFADALPGAAAAGASGAPLMLSHRTCVPVPTNDRIVGWDPSEVVLLGGTPTLATSVASYRLCP</sequence>
<feature type="signal peptide" evidence="1">
    <location>
        <begin position="1"/>
        <end position="29"/>
    </location>
</feature>
<dbReference type="AlphaFoldDB" id="A0AA94KZV2"/>
<accession>A0AA94KZV2</accession>
<organism evidence="2 3">
    <name type="scientific">Agrococcus baldri</name>
    <dbReference type="NCBI Taxonomy" id="153730"/>
    <lineage>
        <taxon>Bacteria</taxon>
        <taxon>Bacillati</taxon>
        <taxon>Actinomycetota</taxon>
        <taxon>Actinomycetes</taxon>
        <taxon>Micrococcales</taxon>
        <taxon>Microbacteriaceae</taxon>
        <taxon>Agrococcus</taxon>
    </lineage>
</organism>
<evidence type="ECO:0000313" key="2">
    <source>
        <dbReference type="EMBL" id="SFS14091.1"/>
    </source>
</evidence>
<dbReference type="PANTHER" id="PTHR30032">
    <property type="entry name" value="N-ACETYLMURAMOYL-L-ALANINE AMIDASE-RELATED"/>
    <property type="match status" value="1"/>
</dbReference>
<evidence type="ECO:0000256" key="1">
    <source>
        <dbReference type="SAM" id="SignalP"/>
    </source>
</evidence>
<feature type="chain" id="PRO_5041650124" evidence="1">
    <location>
        <begin position="30"/>
        <end position="897"/>
    </location>
</feature>
<protein>
    <submittedName>
        <fullName evidence="2">Cell wall binding repeat 2</fullName>
    </submittedName>
</protein>
<dbReference type="Gene3D" id="3.40.50.12090">
    <property type="match status" value="1"/>
</dbReference>
<dbReference type="InterPro" id="IPR051922">
    <property type="entry name" value="Bact_Sporulation_Assoc"/>
</dbReference>
<name>A0AA94KZV2_9MICO</name>
<reference evidence="2 3" key="1">
    <citation type="submission" date="2016-10" db="EMBL/GenBank/DDBJ databases">
        <authorList>
            <person name="Varghese N."/>
            <person name="Submissions S."/>
        </authorList>
    </citation>
    <scope>NUCLEOTIDE SEQUENCE [LARGE SCALE GENOMIC DNA]</scope>
    <source>
        <strain evidence="2 3">IAM 15147</strain>
    </source>
</reference>
<proteinExistence type="predicted"/>
<dbReference type="PANTHER" id="PTHR30032:SF4">
    <property type="entry name" value="AMIDASE ENHANCER"/>
    <property type="match status" value="1"/>
</dbReference>
<dbReference type="Proteomes" id="UP000198506">
    <property type="component" value="Unassembled WGS sequence"/>
</dbReference>